<sequence>MSFRDYMPSNLTPDEILVINENDRLSKLCLDISTKINLYSSAHCNTLGLVDEDFRQNAHYRQLLKEYATACATGKAWVKAHKKLILSVSRERMKSLREPKQP</sequence>
<dbReference type="AlphaFoldDB" id="A0A2T3KL45"/>
<dbReference type="EMBL" id="PYNF01000003">
    <property type="protein sequence ID" value="PSV00411.1"/>
    <property type="molecule type" value="Genomic_DNA"/>
</dbReference>
<dbReference type="Proteomes" id="UP000241426">
    <property type="component" value="Unassembled WGS sequence"/>
</dbReference>
<gene>
    <name evidence="1" type="ORF">C9J27_04585</name>
</gene>
<comment type="caution">
    <text evidence="1">The sequence shown here is derived from an EMBL/GenBank/DDBJ whole genome shotgun (WGS) entry which is preliminary data.</text>
</comment>
<evidence type="ECO:0000313" key="1">
    <source>
        <dbReference type="EMBL" id="PSV00411.1"/>
    </source>
</evidence>
<protein>
    <submittedName>
        <fullName evidence="1">Uncharacterized protein</fullName>
    </submittedName>
</protein>
<evidence type="ECO:0000313" key="2">
    <source>
        <dbReference type="Proteomes" id="UP000241426"/>
    </source>
</evidence>
<name>A0A2T3KL45_9GAMM</name>
<accession>A0A2T3KL45</accession>
<proteinExistence type="predicted"/>
<dbReference type="RefSeq" id="WP_107289041.1">
    <property type="nucleotide sequence ID" value="NZ_PYNF01000003.1"/>
</dbReference>
<reference evidence="1 2" key="1">
    <citation type="submission" date="2018-01" db="EMBL/GenBank/DDBJ databases">
        <title>Whole genome sequencing of Histamine producing bacteria.</title>
        <authorList>
            <person name="Butler K."/>
        </authorList>
    </citation>
    <scope>NUCLEOTIDE SEQUENCE [LARGE SCALE GENOMIC DNA]</scope>
    <source>
        <strain evidence="1 2">FS-7.2</strain>
    </source>
</reference>
<organism evidence="1 2">
    <name type="scientific">Photobacterium kishitanii</name>
    <dbReference type="NCBI Taxonomy" id="318456"/>
    <lineage>
        <taxon>Bacteria</taxon>
        <taxon>Pseudomonadati</taxon>
        <taxon>Pseudomonadota</taxon>
        <taxon>Gammaproteobacteria</taxon>
        <taxon>Vibrionales</taxon>
        <taxon>Vibrionaceae</taxon>
        <taxon>Photobacterium</taxon>
    </lineage>
</organism>